<comment type="caution">
    <text evidence="2">The sequence shown here is derived from an EMBL/GenBank/DDBJ whole genome shotgun (WGS) entry which is preliminary data.</text>
</comment>
<organism evidence="2 3">
    <name type="scientific">Candida viswanathii</name>
    <dbReference type="NCBI Taxonomy" id="5486"/>
    <lineage>
        <taxon>Eukaryota</taxon>
        <taxon>Fungi</taxon>
        <taxon>Dikarya</taxon>
        <taxon>Ascomycota</taxon>
        <taxon>Saccharomycotina</taxon>
        <taxon>Pichiomycetes</taxon>
        <taxon>Debaryomycetaceae</taxon>
        <taxon>Candida/Lodderomyces clade</taxon>
        <taxon>Candida</taxon>
    </lineage>
</organism>
<evidence type="ECO:0000256" key="1">
    <source>
        <dbReference type="SAM" id="MobiDB-lite"/>
    </source>
</evidence>
<dbReference type="Proteomes" id="UP000253472">
    <property type="component" value="Unassembled WGS sequence"/>
</dbReference>
<dbReference type="EMBL" id="QLNQ01000018">
    <property type="protein sequence ID" value="RCK66040.1"/>
    <property type="molecule type" value="Genomic_DNA"/>
</dbReference>
<name>A0A367YK05_9ASCO</name>
<evidence type="ECO:0000313" key="3">
    <source>
        <dbReference type="Proteomes" id="UP000253472"/>
    </source>
</evidence>
<sequence length="275" mass="30843">MRDAKKNDLSKMKRRPLKDKTNTHHNQHFLSHNKRTVVSLNKLNDIFNKDNITPEPCSFLSTSTPQPPPRSPPGARRSNKVSHGIWKVPPPVKKQERVFKMSNAMVRPDIVNPVVVAQEARDPPSNQQLSNHLRPQITNPSFLRSSLYDLKTFSAAQYEPPVEIQDPPAPPVSSSSARITIPGINDLMKSVYLEKCSLNYVLNAPLVDLAEFGNTKPRDIATTTSLTSSTPEVFSSEVNNSYHQQNYVLEDMHYTDVEAAGSEYEVTEEITKPGN</sequence>
<protein>
    <submittedName>
        <fullName evidence="2">Uncharacterized protein</fullName>
    </submittedName>
</protein>
<feature type="region of interest" description="Disordered" evidence="1">
    <location>
        <begin position="1"/>
        <end position="28"/>
    </location>
</feature>
<gene>
    <name evidence="2" type="ORF">Cantr_01672</name>
</gene>
<keyword evidence="3" id="KW-1185">Reference proteome</keyword>
<dbReference type="AlphaFoldDB" id="A0A367YK05"/>
<proteinExistence type="predicted"/>
<feature type="compositionally biased region" description="Basic residues" evidence="1">
    <location>
        <begin position="12"/>
        <end position="28"/>
    </location>
</feature>
<reference evidence="2 3" key="1">
    <citation type="submission" date="2018-06" db="EMBL/GenBank/DDBJ databases">
        <title>Whole genome sequencing of Candida tropicalis (genome annotated by CSBL at Korea University).</title>
        <authorList>
            <person name="Ahn J."/>
        </authorList>
    </citation>
    <scope>NUCLEOTIDE SEQUENCE [LARGE SCALE GENOMIC DNA]</scope>
    <source>
        <strain evidence="2 3">ATCC 20962</strain>
    </source>
</reference>
<accession>A0A367YK05</accession>
<feature type="region of interest" description="Disordered" evidence="1">
    <location>
        <begin position="57"/>
        <end position="87"/>
    </location>
</feature>
<dbReference type="OrthoDB" id="10614983at2759"/>
<feature type="compositionally biased region" description="Basic and acidic residues" evidence="1">
    <location>
        <begin position="1"/>
        <end position="11"/>
    </location>
</feature>
<evidence type="ECO:0000313" key="2">
    <source>
        <dbReference type="EMBL" id="RCK66040.1"/>
    </source>
</evidence>